<dbReference type="PANTHER" id="PTHR43791">
    <property type="entry name" value="PERMEASE-RELATED"/>
    <property type="match status" value="1"/>
</dbReference>
<evidence type="ECO:0000313" key="8">
    <source>
        <dbReference type="EMBL" id="KKA21239.1"/>
    </source>
</evidence>
<dbReference type="GO" id="GO:0016020">
    <property type="term" value="C:membrane"/>
    <property type="evidence" value="ECO:0007669"/>
    <property type="project" value="UniProtKB-SubCell"/>
</dbReference>
<comment type="subcellular location">
    <subcellularLocation>
        <location evidence="1">Membrane</location>
        <topology evidence="1">Multi-pass membrane protein</topology>
    </subcellularLocation>
</comment>
<feature type="compositionally biased region" description="Polar residues" evidence="6">
    <location>
        <begin position="310"/>
        <end position="320"/>
    </location>
</feature>
<keyword evidence="9" id="KW-1185">Reference proteome</keyword>
<evidence type="ECO:0000256" key="5">
    <source>
        <dbReference type="ARBA" id="ARBA00023136"/>
    </source>
</evidence>
<dbReference type="AlphaFoldDB" id="A0A0F4YSN1"/>
<organism evidence="8 9">
    <name type="scientific">Rasamsonia emersonii (strain ATCC 16479 / CBS 393.64 / IMI 116815)</name>
    <dbReference type="NCBI Taxonomy" id="1408163"/>
    <lineage>
        <taxon>Eukaryota</taxon>
        <taxon>Fungi</taxon>
        <taxon>Dikarya</taxon>
        <taxon>Ascomycota</taxon>
        <taxon>Pezizomycotina</taxon>
        <taxon>Eurotiomycetes</taxon>
        <taxon>Eurotiomycetidae</taxon>
        <taxon>Eurotiales</taxon>
        <taxon>Trichocomaceae</taxon>
        <taxon>Rasamsonia</taxon>
    </lineage>
</organism>
<comment type="caution">
    <text evidence="8">The sequence shown here is derived from an EMBL/GenBank/DDBJ whole genome shotgun (WGS) entry which is preliminary data.</text>
</comment>
<dbReference type="Proteomes" id="UP000053958">
    <property type="component" value="Unassembled WGS sequence"/>
</dbReference>
<accession>A0A0F4YSN1</accession>
<proteinExistence type="predicted"/>
<sequence>MTDSNKDGVTSQVVAASAEPTQSSQPSSSDDHLTHLHLVRRGEDAAVTDEDNDNDNDNDNTDANGNSQMRTTIPGYDAHRMRARAALTAEEEKRLLRRIDWRLMPLCSLMFLLKNVDANSVANAKIMNKGTGMNILAQLDMTANEYNLVTTVYFIPYIVFEAPSNLLIKRLLPSRWQSRILVSWGIAMACHAAVTNKQGLYIARFFLGLFEAGMFPGVILQLCYWYRPDEMSLRLLYFYMLGNFSGIISGVLAYAFDTVSGSHGLSGWQWYVSYICRAHERFNKTDGLGSSYSRALSPSSSGFSSGLSCLTKQSPPTQPG</sequence>
<evidence type="ECO:0000256" key="6">
    <source>
        <dbReference type="SAM" id="MobiDB-lite"/>
    </source>
</evidence>
<gene>
    <name evidence="8" type="ORF">T310_4745</name>
</gene>
<feature type="transmembrane region" description="Helical" evidence="7">
    <location>
        <begin position="236"/>
        <end position="256"/>
    </location>
</feature>
<dbReference type="RefSeq" id="XP_013327851.1">
    <property type="nucleotide sequence ID" value="XM_013472397.1"/>
</dbReference>
<evidence type="ECO:0000313" key="9">
    <source>
        <dbReference type="Proteomes" id="UP000053958"/>
    </source>
</evidence>
<keyword evidence="5 7" id="KW-0472">Membrane</keyword>
<keyword evidence="4 7" id="KW-1133">Transmembrane helix</keyword>
<dbReference type="Gene3D" id="1.20.1250.20">
    <property type="entry name" value="MFS general substrate transporter like domains"/>
    <property type="match status" value="1"/>
</dbReference>
<reference evidence="8 9" key="1">
    <citation type="submission" date="2015-04" db="EMBL/GenBank/DDBJ databases">
        <authorList>
            <person name="Heijne W.H."/>
            <person name="Fedorova N.D."/>
            <person name="Nierman W.C."/>
            <person name="Vollebregt A.W."/>
            <person name="Zhao Z."/>
            <person name="Wu L."/>
            <person name="Kumar M."/>
            <person name="Stam H."/>
            <person name="van den Berg M.A."/>
            <person name="Pel H.J."/>
        </authorList>
    </citation>
    <scope>NUCLEOTIDE SEQUENCE [LARGE SCALE GENOMIC DNA]</scope>
    <source>
        <strain evidence="8 9">CBS 393.64</strain>
    </source>
</reference>
<dbReference type="GeneID" id="25317092"/>
<evidence type="ECO:0000256" key="1">
    <source>
        <dbReference type="ARBA" id="ARBA00004141"/>
    </source>
</evidence>
<dbReference type="OrthoDB" id="2985014at2759"/>
<feature type="region of interest" description="Disordered" evidence="6">
    <location>
        <begin position="1"/>
        <end position="75"/>
    </location>
</feature>
<dbReference type="PANTHER" id="PTHR43791:SF91">
    <property type="entry name" value="MAJOR FACILITATOR SUPERFAMILY (MFS) PROFILE DOMAIN-CONTAINING PROTEIN-RELATED"/>
    <property type="match status" value="1"/>
</dbReference>
<feature type="compositionally biased region" description="Acidic residues" evidence="6">
    <location>
        <begin position="46"/>
        <end position="60"/>
    </location>
</feature>
<feature type="compositionally biased region" description="Low complexity" evidence="6">
    <location>
        <begin position="15"/>
        <end position="28"/>
    </location>
</feature>
<feature type="region of interest" description="Disordered" evidence="6">
    <location>
        <begin position="299"/>
        <end position="320"/>
    </location>
</feature>
<dbReference type="SUPFAM" id="SSF103473">
    <property type="entry name" value="MFS general substrate transporter"/>
    <property type="match status" value="1"/>
</dbReference>
<evidence type="ECO:0000256" key="3">
    <source>
        <dbReference type="ARBA" id="ARBA00022692"/>
    </source>
</evidence>
<name>A0A0F4YSN1_RASE3</name>
<dbReference type="InterPro" id="IPR036259">
    <property type="entry name" value="MFS_trans_sf"/>
</dbReference>
<feature type="compositionally biased region" description="Low complexity" evidence="6">
    <location>
        <begin position="299"/>
        <end position="308"/>
    </location>
</feature>
<dbReference type="GO" id="GO:0022857">
    <property type="term" value="F:transmembrane transporter activity"/>
    <property type="evidence" value="ECO:0007669"/>
    <property type="project" value="InterPro"/>
</dbReference>
<dbReference type="STRING" id="1408163.A0A0F4YSN1"/>
<feature type="transmembrane region" description="Helical" evidence="7">
    <location>
        <begin position="176"/>
        <end position="194"/>
    </location>
</feature>
<evidence type="ECO:0000256" key="4">
    <source>
        <dbReference type="ARBA" id="ARBA00022989"/>
    </source>
</evidence>
<dbReference type="EMBL" id="LASV01000193">
    <property type="protein sequence ID" value="KKA21239.1"/>
    <property type="molecule type" value="Genomic_DNA"/>
</dbReference>
<evidence type="ECO:0000256" key="7">
    <source>
        <dbReference type="SAM" id="Phobius"/>
    </source>
</evidence>
<evidence type="ECO:0000256" key="2">
    <source>
        <dbReference type="ARBA" id="ARBA00022448"/>
    </source>
</evidence>
<protein>
    <submittedName>
        <fullName evidence="8">Allantoate permease</fullName>
    </submittedName>
</protein>
<dbReference type="InterPro" id="IPR011701">
    <property type="entry name" value="MFS"/>
</dbReference>
<feature type="compositionally biased region" description="Basic and acidic residues" evidence="6">
    <location>
        <begin position="29"/>
        <end position="44"/>
    </location>
</feature>
<keyword evidence="3 7" id="KW-0812">Transmembrane</keyword>
<keyword evidence="2" id="KW-0813">Transport</keyword>
<dbReference type="Pfam" id="PF07690">
    <property type="entry name" value="MFS_1"/>
    <property type="match status" value="1"/>
</dbReference>
<feature type="transmembrane region" description="Helical" evidence="7">
    <location>
        <begin position="200"/>
        <end position="224"/>
    </location>
</feature>